<dbReference type="HOGENOM" id="CLU_011263_13_3_11"/>
<protein>
    <submittedName>
        <fullName evidence="10">Peptidase S8 and S53 subtilisin kexin sedolisin</fullName>
    </submittedName>
</protein>
<keyword evidence="8" id="KW-0732">Signal</keyword>
<evidence type="ECO:0000256" key="8">
    <source>
        <dbReference type="SAM" id="SignalP"/>
    </source>
</evidence>
<dbReference type="RefSeq" id="WP_013133209.1">
    <property type="nucleotide sequence ID" value="NC_014165.1"/>
</dbReference>
<dbReference type="EMBL" id="CP001874">
    <property type="protein sequence ID" value="ADG89676.1"/>
    <property type="molecule type" value="Genomic_DNA"/>
</dbReference>
<dbReference type="PANTHER" id="PTHR43806">
    <property type="entry name" value="PEPTIDASE S8"/>
    <property type="match status" value="1"/>
</dbReference>
<keyword evidence="7" id="KW-1133">Transmembrane helix</keyword>
<feature type="signal peptide" evidence="8">
    <location>
        <begin position="1"/>
        <end position="41"/>
    </location>
</feature>
<proteinExistence type="inferred from homology"/>
<dbReference type="InterPro" id="IPR036852">
    <property type="entry name" value="Peptidase_S8/S53_dom_sf"/>
</dbReference>
<evidence type="ECO:0000256" key="7">
    <source>
        <dbReference type="SAM" id="Phobius"/>
    </source>
</evidence>
<keyword evidence="3" id="KW-0378">Hydrolase</keyword>
<evidence type="ECO:0000256" key="6">
    <source>
        <dbReference type="SAM" id="MobiDB-lite"/>
    </source>
</evidence>
<evidence type="ECO:0000256" key="3">
    <source>
        <dbReference type="ARBA" id="ARBA00022801"/>
    </source>
</evidence>
<dbReference type="GO" id="GO:0004252">
    <property type="term" value="F:serine-type endopeptidase activity"/>
    <property type="evidence" value="ECO:0007669"/>
    <property type="project" value="InterPro"/>
</dbReference>
<feature type="region of interest" description="Disordered" evidence="6">
    <location>
        <begin position="357"/>
        <end position="378"/>
    </location>
</feature>
<dbReference type="InterPro" id="IPR050131">
    <property type="entry name" value="Peptidase_S8_subtilisin-like"/>
</dbReference>
<comment type="caution">
    <text evidence="5">Lacks conserved residue(s) required for the propagation of feature annotation.</text>
</comment>
<keyword evidence="4" id="KW-0720">Serine protease</keyword>
<reference evidence="10 11" key="1">
    <citation type="submission" date="2010-01" db="EMBL/GenBank/DDBJ databases">
        <title>The complete genome of Thermobispora bispora DSM 43833.</title>
        <authorList>
            <consortium name="US DOE Joint Genome Institute (JGI-PGF)"/>
            <person name="Lucas S."/>
            <person name="Copeland A."/>
            <person name="Lapidus A."/>
            <person name="Glavina del Rio T."/>
            <person name="Dalin E."/>
            <person name="Tice H."/>
            <person name="Bruce D."/>
            <person name="Goodwin L."/>
            <person name="Pitluck S."/>
            <person name="Kyrpides N."/>
            <person name="Mavromatis K."/>
            <person name="Ivanova N."/>
            <person name="Mikhailova N."/>
            <person name="Chertkov O."/>
            <person name="Brettin T."/>
            <person name="Detter J.C."/>
            <person name="Han C."/>
            <person name="Larimer F."/>
            <person name="Land M."/>
            <person name="Hauser L."/>
            <person name="Markowitz V."/>
            <person name="Cheng J.-F."/>
            <person name="Hugenholtz P."/>
            <person name="Woyke T."/>
            <person name="Wu D."/>
            <person name="Jando M."/>
            <person name="Schneider S."/>
            <person name="Klenk H.-P."/>
            <person name="Eisen J.A."/>
        </authorList>
    </citation>
    <scope>NUCLEOTIDE SEQUENCE [LARGE SCALE GENOMIC DNA]</scope>
    <source>
        <strain evidence="11">ATCC 19993 / DSM 43833 / CBS 139.67 / JCM 10125 / KCTC 9307 / NBRC 14880 / R51</strain>
    </source>
</reference>
<keyword evidence="2" id="KW-0645">Protease</keyword>
<dbReference type="SUPFAM" id="SSF52743">
    <property type="entry name" value="Subtilisin-like"/>
    <property type="match status" value="1"/>
</dbReference>
<dbReference type="OrthoDB" id="3530033at2"/>
<dbReference type="STRING" id="469371.Tbis_2978"/>
<keyword evidence="7" id="KW-0472">Membrane</keyword>
<dbReference type="PANTHER" id="PTHR43806:SF11">
    <property type="entry name" value="CEREVISIN-RELATED"/>
    <property type="match status" value="1"/>
</dbReference>
<keyword evidence="7" id="KW-0812">Transmembrane</keyword>
<comment type="similarity">
    <text evidence="1 5">Belongs to the peptidase S8 family.</text>
</comment>
<dbReference type="InterPro" id="IPR000209">
    <property type="entry name" value="Peptidase_S8/S53_dom"/>
</dbReference>
<feature type="region of interest" description="Disordered" evidence="6">
    <location>
        <begin position="96"/>
        <end position="115"/>
    </location>
</feature>
<evidence type="ECO:0000313" key="10">
    <source>
        <dbReference type="EMBL" id="ADG89676.1"/>
    </source>
</evidence>
<dbReference type="Pfam" id="PF00082">
    <property type="entry name" value="Peptidase_S8"/>
    <property type="match status" value="1"/>
</dbReference>
<feature type="chain" id="PRO_5003090902" evidence="8">
    <location>
        <begin position="42"/>
        <end position="406"/>
    </location>
</feature>
<evidence type="ECO:0000313" key="11">
    <source>
        <dbReference type="Proteomes" id="UP000006640"/>
    </source>
</evidence>
<dbReference type="GO" id="GO:0006508">
    <property type="term" value="P:proteolysis"/>
    <property type="evidence" value="ECO:0007669"/>
    <property type="project" value="UniProtKB-KW"/>
</dbReference>
<dbReference type="KEGG" id="tbi:Tbis_2978"/>
<dbReference type="AlphaFoldDB" id="D6Y7G5"/>
<evidence type="ECO:0000259" key="9">
    <source>
        <dbReference type="Pfam" id="PF00082"/>
    </source>
</evidence>
<dbReference type="Proteomes" id="UP000006640">
    <property type="component" value="Chromosome"/>
</dbReference>
<dbReference type="Gene3D" id="3.40.50.200">
    <property type="entry name" value="Peptidase S8/S53 domain"/>
    <property type="match status" value="1"/>
</dbReference>
<organism evidence="10 11">
    <name type="scientific">Thermobispora bispora (strain ATCC 19993 / DSM 43833 / CBS 139.67 / JCM 10125 / KCTC 9307 / NBRC 14880 / R51)</name>
    <dbReference type="NCBI Taxonomy" id="469371"/>
    <lineage>
        <taxon>Bacteria</taxon>
        <taxon>Bacillati</taxon>
        <taxon>Actinomycetota</taxon>
        <taxon>Actinomycetes</taxon>
        <taxon>Streptosporangiales</taxon>
        <taxon>Streptosporangiaceae</taxon>
        <taxon>Thermobispora</taxon>
    </lineage>
</organism>
<dbReference type="eggNOG" id="COG1404">
    <property type="taxonomic scope" value="Bacteria"/>
</dbReference>
<evidence type="ECO:0000256" key="4">
    <source>
        <dbReference type="ARBA" id="ARBA00022825"/>
    </source>
</evidence>
<accession>D6Y7G5</accession>
<gene>
    <name evidence="10" type="ordered locus">Tbis_2978</name>
</gene>
<evidence type="ECO:0000256" key="2">
    <source>
        <dbReference type="ARBA" id="ARBA00022670"/>
    </source>
</evidence>
<feature type="transmembrane region" description="Helical" evidence="7">
    <location>
        <begin position="382"/>
        <end position="403"/>
    </location>
</feature>
<keyword evidence="11" id="KW-1185">Reference proteome</keyword>
<evidence type="ECO:0000256" key="5">
    <source>
        <dbReference type="PROSITE-ProRule" id="PRU01240"/>
    </source>
</evidence>
<name>D6Y7G5_THEBD</name>
<sequence>MLTAPAGGRTPRASAGGRALRALAGCAALLAVLFASGPARAEPGGWPLDAIAAPEAWRVTDGSGVTVALIGSRHPEAVPGLGGKVVRGPEMRYLLRERPGPGDGEPAEPTPGETPGRAADATALAGLIAGSGRAGGVTGVAPGATILSVPVPEPRRADVSEPGETGLWLDDPLARAIRYAADRGASVIYIPVAHHGVGRAEREAVAYALERGAVLVAPAGDDGRSEPARRTGSAYWRFPAGYPGVVGVAAAGRNGAKAPESSGNLSVLVAAPGVDVPVAGGATASGTAVAGAMVAGVAALIKAKYPELTPQMVARAMTETARSTERYDENVGFGVVNAAAALDKAGQLTAYRGSVPVQDDAHFGDGPPPGPPERPGPDPVRLSIYGIAVLLGVLGLGAATVALRRR</sequence>
<feature type="compositionally biased region" description="Pro residues" evidence="6">
    <location>
        <begin position="366"/>
        <end position="378"/>
    </location>
</feature>
<feature type="domain" description="Peptidase S8/S53" evidence="9">
    <location>
        <begin position="122"/>
        <end position="334"/>
    </location>
</feature>
<dbReference type="PROSITE" id="PS51892">
    <property type="entry name" value="SUBTILASE"/>
    <property type="match status" value="1"/>
</dbReference>
<evidence type="ECO:0000256" key="1">
    <source>
        <dbReference type="ARBA" id="ARBA00011073"/>
    </source>
</evidence>